<keyword evidence="1" id="KW-0677">Repeat</keyword>
<gene>
    <name evidence="3" type="ORF">L1049_019272</name>
</gene>
<evidence type="ECO:0008006" key="5">
    <source>
        <dbReference type="Google" id="ProtNLM"/>
    </source>
</evidence>
<dbReference type="Pfam" id="PF13041">
    <property type="entry name" value="PPR_2"/>
    <property type="match status" value="1"/>
</dbReference>
<evidence type="ECO:0000256" key="1">
    <source>
        <dbReference type="ARBA" id="ARBA00022737"/>
    </source>
</evidence>
<dbReference type="InterPro" id="IPR002885">
    <property type="entry name" value="PPR_rpt"/>
</dbReference>
<protein>
    <recommendedName>
        <fullName evidence="5">Pentatricopeptide repeat-containing protein</fullName>
    </recommendedName>
</protein>
<sequence length="108" mass="12476">MMSTKKLLSTSNFHSIPPIIRNSLQWVQNCNTQLDPPFLPKGPSILATNLIQSYFEKGLIKEARTMFDEMPERDVVAWTTMISGYTSCNHYSHAWMVFCEMMWEGIDP</sequence>
<proteinExistence type="predicted"/>
<feature type="repeat" description="PPR" evidence="2">
    <location>
        <begin position="74"/>
        <end position="108"/>
    </location>
</feature>
<organism evidence="3 4">
    <name type="scientific">Liquidambar formosana</name>
    <name type="common">Formosan gum</name>
    <dbReference type="NCBI Taxonomy" id="63359"/>
    <lineage>
        <taxon>Eukaryota</taxon>
        <taxon>Viridiplantae</taxon>
        <taxon>Streptophyta</taxon>
        <taxon>Embryophyta</taxon>
        <taxon>Tracheophyta</taxon>
        <taxon>Spermatophyta</taxon>
        <taxon>Magnoliopsida</taxon>
        <taxon>eudicotyledons</taxon>
        <taxon>Gunneridae</taxon>
        <taxon>Pentapetalae</taxon>
        <taxon>Saxifragales</taxon>
        <taxon>Altingiaceae</taxon>
        <taxon>Liquidambar</taxon>
    </lineage>
</organism>
<accession>A0AAP0S678</accession>
<name>A0AAP0S678_LIQFO</name>
<evidence type="ECO:0000313" key="4">
    <source>
        <dbReference type="Proteomes" id="UP001415857"/>
    </source>
</evidence>
<evidence type="ECO:0000256" key="2">
    <source>
        <dbReference type="PROSITE-ProRule" id="PRU00708"/>
    </source>
</evidence>
<keyword evidence="4" id="KW-1185">Reference proteome</keyword>
<dbReference type="GO" id="GO:0003723">
    <property type="term" value="F:RNA binding"/>
    <property type="evidence" value="ECO:0007669"/>
    <property type="project" value="InterPro"/>
</dbReference>
<dbReference type="Proteomes" id="UP001415857">
    <property type="component" value="Unassembled WGS sequence"/>
</dbReference>
<dbReference type="PANTHER" id="PTHR47926">
    <property type="entry name" value="PENTATRICOPEPTIDE REPEAT-CONTAINING PROTEIN"/>
    <property type="match status" value="1"/>
</dbReference>
<evidence type="ECO:0000313" key="3">
    <source>
        <dbReference type="EMBL" id="KAK9291327.1"/>
    </source>
</evidence>
<dbReference type="Gene3D" id="1.25.40.10">
    <property type="entry name" value="Tetratricopeptide repeat domain"/>
    <property type="match status" value="1"/>
</dbReference>
<reference evidence="3 4" key="1">
    <citation type="journal article" date="2024" name="Plant J.">
        <title>Genome sequences and population genomics reveal climatic adaptation and genomic divergence between two closely related sweetgum species.</title>
        <authorList>
            <person name="Xu W.Q."/>
            <person name="Ren C.Q."/>
            <person name="Zhang X.Y."/>
            <person name="Comes H.P."/>
            <person name="Liu X.H."/>
            <person name="Li Y.G."/>
            <person name="Kettle C.J."/>
            <person name="Jalonen R."/>
            <person name="Gaisberger H."/>
            <person name="Ma Y.Z."/>
            <person name="Qiu Y.X."/>
        </authorList>
    </citation>
    <scope>NUCLEOTIDE SEQUENCE [LARGE SCALE GENOMIC DNA]</scope>
    <source>
        <strain evidence="3">Hangzhou</strain>
    </source>
</reference>
<dbReference type="InterPro" id="IPR046960">
    <property type="entry name" value="PPR_At4g14850-like_plant"/>
</dbReference>
<dbReference type="AlphaFoldDB" id="A0AAP0S678"/>
<dbReference type="PROSITE" id="PS51375">
    <property type="entry name" value="PPR"/>
    <property type="match status" value="1"/>
</dbReference>
<comment type="caution">
    <text evidence="3">The sequence shown here is derived from an EMBL/GenBank/DDBJ whole genome shotgun (WGS) entry which is preliminary data.</text>
</comment>
<dbReference type="InterPro" id="IPR011990">
    <property type="entry name" value="TPR-like_helical_dom_sf"/>
</dbReference>
<dbReference type="EMBL" id="JBBPBK010000001">
    <property type="protein sequence ID" value="KAK9291327.1"/>
    <property type="molecule type" value="Genomic_DNA"/>
</dbReference>
<dbReference type="NCBIfam" id="TIGR00756">
    <property type="entry name" value="PPR"/>
    <property type="match status" value="2"/>
</dbReference>
<dbReference type="GO" id="GO:0009451">
    <property type="term" value="P:RNA modification"/>
    <property type="evidence" value="ECO:0007669"/>
    <property type="project" value="InterPro"/>
</dbReference>